<dbReference type="SUPFAM" id="SSF111369">
    <property type="entry name" value="HlyD-like secretion proteins"/>
    <property type="match status" value="3"/>
</dbReference>
<dbReference type="Gene3D" id="1.10.287.470">
    <property type="entry name" value="Helix hairpin bin"/>
    <property type="match status" value="1"/>
</dbReference>
<accession>A0A354M5P6</accession>
<dbReference type="Gene3D" id="2.40.30.170">
    <property type="match status" value="1"/>
</dbReference>
<protein>
    <submittedName>
        <fullName evidence="3">Hemolysin secretion protein D</fullName>
    </submittedName>
</protein>
<evidence type="ECO:0000313" key="4">
    <source>
        <dbReference type="Proteomes" id="UP000262954"/>
    </source>
</evidence>
<feature type="transmembrane region" description="Helical" evidence="1">
    <location>
        <begin position="12"/>
        <end position="34"/>
    </location>
</feature>
<keyword evidence="1" id="KW-0472">Membrane</keyword>
<keyword evidence="1" id="KW-1133">Transmembrane helix</keyword>
<organism evidence="3 4">
    <name type="scientific">Coprobacter fastidiosus</name>
    <dbReference type="NCBI Taxonomy" id="1099853"/>
    <lineage>
        <taxon>Bacteria</taxon>
        <taxon>Pseudomonadati</taxon>
        <taxon>Bacteroidota</taxon>
        <taxon>Bacteroidia</taxon>
        <taxon>Bacteroidales</taxon>
        <taxon>Barnesiellaceae</taxon>
        <taxon>Coprobacter</taxon>
    </lineage>
</organism>
<dbReference type="InterPro" id="IPR059052">
    <property type="entry name" value="HH_YbhG-like"/>
</dbReference>
<dbReference type="PANTHER" id="PTHR30438:SF1">
    <property type="entry name" value="36 KDA ANTIGEN"/>
    <property type="match status" value="1"/>
</dbReference>
<gene>
    <name evidence="3" type="ORF">DDY73_12640</name>
</gene>
<evidence type="ECO:0000313" key="3">
    <source>
        <dbReference type="EMBL" id="HBJ09835.1"/>
    </source>
</evidence>
<feature type="domain" description="YbhG-like alpha-helical hairpin" evidence="2">
    <location>
        <begin position="83"/>
        <end position="207"/>
    </location>
</feature>
<dbReference type="AlphaFoldDB" id="A0A354M5P6"/>
<keyword evidence="1" id="KW-0812">Transmembrane</keyword>
<dbReference type="PANTHER" id="PTHR30438">
    <property type="entry name" value="36 KDA ANTIGEN-RELATED"/>
    <property type="match status" value="1"/>
</dbReference>
<dbReference type="Proteomes" id="UP000262954">
    <property type="component" value="Unassembled WGS sequence"/>
</dbReference>
<sequence length="331" mass="36280">MDTPQRKKEKSLIIGLVGLIIVIIILAMIGFFMLKPGDETIQGQAEATQVRVSGKLPGRIVEFMVEDGQSVHKGDTLVRIFSSDAEAKLMQASAMENVYKAQNQKVDKGARIEVINSAYDMWQKAIAGLDIAKKSYDRMQALFKKGVISAQKRDEAEANYNAMKATESAAKSQYEMAKKGAQIEDKEAAAAMLLAAKGSVAQVESVLADSYLTAPIDGEISDIFPNEGELVGTGAPIMNVLNLNDMWVTFNVREELLQNLTMGKEIPAIIPALGNKEITLKIYYIKDLGTYAVWRATKVSGQYDAKTFQIKARPTAPVENLRPGMSVLLKK</sequence>
<dbReference type="Pfam" id="PF25881">
    <property type="entry name" value="HH_YBHG"/>
    <property type="match status" value="1"/>
</dbReference>
<comment type="caution">
    <text evidence="3">The sequence shown here is derived from an EMBL/GenBank/DDBJ whole genome shotgun (WGS) entry which is preliminary data.</text>
</comment>
<proteinExistence type="predicted"/>
<dbReference type="EMBL" id="DNWC01000162">
    <property type="protein sequence ID" value="HBJ09835.1"/>
    <property type="molecule type" value="Genomic_DNA"/>
</dbReference>
<name>A0A354M5P6_9BACT</name>
<dbReference type="RefSeq" id="WP_022390832.1">
    <property type="nucleotide sequence ID" value="NZ_CAJKYL010000018.1"/>
</dbReference>
<reference evidence="3 4" key="1">
    <citation type="journal article" date="2018" name="Nat. Biotechnol.">
        <title>A standardized bacterial taxonomy based on genome phylogeny substantially revises the tree of life.</title>
        <authorList>
            <person name="Parks D.H."/>
            <person name="Chuvochina M."/>
            <person name="Waite D.W."/>
            <person name="Rinke C."/>
            <person name="Skarshewski A."/>
            <person name="Chaumeil P.A."/>
            <person name="Hugenholtz P."/>
        </authorList>
    </citation>
    <scope>NUCLEOTIDE SEQUENCE [LARGE SCALE GENOMIC DNA]</scope>
    <source>
        <strain evidence="3">UBA11482</strain>
    </source>
</reference>
<evidence type="ECO:0000256" key="1">
    <source>
        <dbReference type="SAM" id="Phobius"/>
    </source>
</evidence>
<dbReference type="Gene3D" id="2.40.50.100">
    <property type="match status" value="1"/>
</dbReference>
<evidence type="ECO:0000259" key="2">
    <source>
        <dbReference type="Pfam" id="PF25881"/>
    </source>
</evidence>